<reference evidence="1 2" key="1">
    <citation type="journal article" date="2023" name="Hortic Res">
        <title>The complete reference genome for grapevine (Vitis vinifera L.) genetics and breeding.</title>
        <authorList>
            <person name="Shi X."/>
            <person name="Cao S."/>
            <person name="Wang X."/>
            <person name="Huang S."/>
            <person name="Wang Y."/>
            <person name="Liu Z."/>
            <person name="Liu W."/>
            <person name="Leng X."/>
            <person name="Peng Y."/>
            <person name="Wang N."/>
            <person name="Wang Y."/>
            <person name="Ma Z."/>
            <person name="Xu X."/>
            <person name="Zhang F."/>
            <person name="Xue H."/>
            <person name="Zhong H."/>
            <person name="Wang Y."/>
            <person name="Zhang K."/>
            <person name="Velt A."/>
            <person name="Avia K."/>
            <person name="Holtgrawe D."/>
            <person name="Grimplet J."/>
            <person name="Matus J.T."/>
            <person name="Ware D."/>
            <person name="Wu X."/>
            <person name="Wang H."/>
            <person name="Liu C."/>
            <person name="Fang Y."/>
            <person name="Rustenholz C."/>
            <person name="Cheng Z."/>
            <person name="Xiao H."/>
            <person name="Zhou Y."/>
        </authorList>
    </citation>
    <scope>NUCLEOTIDE SEQUENCE [LARGE SCALE GENOMIC DNA]</scope>
    <source>
        <strain evidence="2">cv. Pinot noir / PN40024</strain>
        <tissue evidence="1">Leaf</tissue>
    </source>
</reference>
<keyword evidence="2" id="KW-1185">Reference proteome</keyword>
<gene>
    <name evidence="1" type="ORF">VitviT2T_020329</name>
</gene>
<evidence type="ECO:0000313" key="2">
    <source>
        <dbReference type="Proteomes" id="UP001227230"/>
    </source>
</evidence>
<organism evidence="1 2">
    <name type="scientific">Vitis vinifera</name>
    <name type="common">Grape</name>
    <dbReference type="NCBI Taxonomy" id="29760"/>
    <lineage>
        <taxon>Eukaryota</taxon>
        <taxon>Viridiplantae</taxon>
        <taxon>Streptophyta</taxon>
        <taxon>Embryophyta</taxon>
        <taxon>Tracheophyta</taxon>
        <taxon>Spermatophyta</taxon>
        <taxon>Magnoliopsida</taxon>
        <taxon>eudicotyledons</taxon>
        <taxon>Gunneridae</taxon>
        <taxon>Pentapetalae</taxon>
        <taxon>rosids</taxon>
        <taxon>Vitales</taxon>
        <taxon>Vitaceae</taxon>
        <taxon>Viteae</taxon>
        <taxon>Vitis</taxon>
    </lineage>
</organism>
<sequence>MAFVGEAVLTAFIETLFDKLASSELLQFAGQEQVLADIKKWKRTLLKIHAVRVKCGSTTLEYWLTMWRTSSTTSPLKLWGAS</sequence>
<accession>A0ABY9D3D5</accession>
<name>A0ABY9D3D5_VITVI</name>
<evidence type="ECO:0000313" key="1">
    <source>
        <dbReference type="EMBL" id="WKA02104.1"/>
    </source>
</evidence>
<dbReference type="EMBL" id="CP126660">
    <property type="protein sequence ID" value="WKA02104.1"/>
    <property type="molecule type" value="Genomic_DNA"/>
</dbReference>
<dbReference type="Proteomes" id="UP001227230">
    <property type="component" value="Chromosome 13"/>
</dbReference>
<proteinExistence type="predicted"/>
<evidence type="ECO:0008006" key="3">
    <source>
        <dbReference type="Google" id="ProtNLM"/>
    </source>
</evidence>
<protein>
    <recommendedName>
        <fullName evidence="3">Rx N-terminal domain-containing protein</fullName>
    </recommendedName>
</protein>